<reference evidence="2 3" key="1">
    <citation type="journal article" date="2018" name="Front. Plant Sci.">
        <title>Red Clover (Trifolium pratense) and Zigzag Clover (T. medium) - A Picture of Genomic Similarities and Differences.</title>
        <authorList>
            <person name="Dluhosova J."/>
            <person name="Istvanek J."/>
            <person name="Nedelnik J."/>
            <person name="Repkova J."/>
        </authorList>
    </citation>
    <scope>NUCLEOTIDE SEQUENCE [LARGE SCALE GENOMIC DNA]</scope>
    <source>
        <strain evidence="3">cv. 10/8</strain>
        <tissue evidence="2">Leaf</tissue>
    </source>
</reference>
<feature type="compositionally biased region" description="Basic and acidic residues" evidence="1">
    <location>
        <begin position="1"/>
        <end position="31"/>
    </location>
</feature>
<name>A0A392VRS7_9FABA</name>
<feature type="non-terminal residue" evidence="2">
    <location>
        <position position="54"/>
    </location>
</feature>
<dbReference type="Proteomes" id="UP000265520">
    <property type="component" value="Unassembled WGS sequence"/>
</dbReference>
<evidence type="ECO:0000256" key="1">
    <source>
        <dbReference type="SAM" id="MobiDB-lite"/>
    </source>
</evidence>
<dbReference type="AlphaFoldDB" id="A0A392VRS7"/>
<protein>
    <submittedName>
        <fullName evidence="2">Uncharacterized protein</fullName>
    </submittedName>
</protein>
<comment type="caution">
    <text evidence="2">The sequence shown here is derived from an EMBL/GenBank/DDBJ whole genome shotgun (WGS) entry which is preliminary data.</text>
</comment>
<dbReference type="EMBL" id="LXQA011249447">
    <property type="protein sequence ID" value="MCI90617.1"/>
    <property type="molecule type" value="Genomic_DNA"/>
</dbReference>
<feature type="non-terminal residue" evidence="2">
    <location>
        <position position="1"/>
    </location>
</feature>
<organism evidence="2 3">
    <name type="scientific">Trifolium medium</name>
    <dbReference type="NCBI Taxonomy" id="97028"/>
    <lineage>
        <taxon>Eukaryota</taxon>
        <taxon>Viridiplantae</taxon>
        <taxon>Streptophyta</taxon>
        <taxon>Embryophyta</taxon>
        <taxon>Tracheophyta</taxon>
        <taxon>Spermatophyta</taxon>
        <taxon>Magnoliopsida</taxon>
        <taxon>eudicotyledons</taxon>
        <taxon>Gunneridae</taxon>
        <taxon>Pentapetalae</taxon>
        <taxon>rosids</taxon>
        <taxon>fabids</taxon>
        <taxon>Fabales</taxon>
        <taxon>Fabaceae</taxon>
        <taxon>Papilionoideae</taxon>
        <taxon>50 kb inversion clade</taxon>
        <taxon>NPAAA clade</taxon>
        <taxon>Hologalegina</taxon>
        <taxon>IRL clade</taxon>
        <taxon>Trifolieae</taxon>
        <taxon>Trifolium</taxon>
    </lineage>
</organism>
<feature type="region of interest" description="Disordered" evidence="1">
    <location>
        <begin position="1"/>
        <end position="54"/>
    </location>
</feature>
<evidence type="ECO:0000313" key="2">
    <source>
        <dbReference type="EMBL" id="MCI90617.1"/>
    </source>
</evidence>
<proteinExistence type="predicted"/>
<accession>A0A392VRS7</accession>
<sequence>VAKFERHATGADRRLEEKRVGLTKGADESLKKAGNNVSPNNAAPKGDVASSQTT</sequence>
<evidence type="ECO:0000313" key="3">
    <source>
        <dbReference type="Proteomes" id="UP000265520"/>
    </source>
</evidence>
<keyword evidence="3" id="KW-1185">Reference proteome</keyword>